<dbReference type="InterPro" id="IPR026055">
    <property type="entry name" value="FAR"/>
</dbReference>
<dbReference type="EMBL" id="VLNY01000001">
    <property type="protein sequence ID" value="KAA0024858.1"/>
    <property type="molecule type" value="Genomic_DNA"/>
</dbReference>
<dbReference type="InterPro" id="IPR013120">
    <property type="entry name" value="FAR_NAD-bd"/>
</dbReference>
<protein>
    <submittedName>
        <fullName evidence="2">Sugar nucleotide-binding protein</fullName>
    </submittedName>
</protein>
<evidence type="ECO:0000313" key="3">
    <source>
        <dbReference type="Proteomes" id="UP000322244"/>
    </source>
</evidence>
<sequence>MTNTVLLTGATGLVGAEVVTRLVDQGRQVVGVTHRTPRIVGNDGETIESVPFTTGTTAPVSHVTGNVREANLGIADPDTLRSDVDLIIHCAATTAFDAPEDEYNALNVDATAHAIALARSWDVPLIYVSTAYVCGRRDGLISESDLDKGQNFSNGYERSKFRAETLVREADGLRWSIVRPGIVTGAADGVVRDYKNLYTVVKLIVEGKLRSLPGRYDATLSLVPVDFVADVIAGVTAQFDIAEGNTFHAVGADALSLREMSDVFAEYPSFAVANFVPTATFSPDDLGDLEREYYFRIGAQYAGYFDRRRTFDATNTATVLNLPLPRTDKEYLRLLLDYCLETGYLGAPLPTIEEALSCLN</sequence>
<dbReference type="InterPro" id="IPR036291">
    <property type="entry name" value="NAD(P)-bd_dom_sf"/>
</dbReference>
<feature type="domain" description="Thioester reductase (TE)" evidence="1">
    <location>
        <begin position="7"/>
        <end position="232"/>
    </location>
</feature>
<dbReference type="PANTHER" id="PTHR11011">
    <property type="entry name" value="MALE STERILITY PROTEIN 2-RELATED"/>
    <property type="match status" value="1"/>
</dbReference>
<proteinExistence type="predicted"/>
<dbReference type="Pfam" id="PF07993">
    <property type="entry name" value="NAD_binding_4"/>
    <property type="match status" value="1"/>
</dbReference>
<dbReference type="SUPFAM" id="SSF51735">
    <property type="entry name" value="NAD(P)-binding Rossmann-fold domains"/>
    <property type="match status" value="1"/>
</dbReference>
<keyword evidence="3" id="KW-1185">Reference proteome</keyword>
<dbReference type="AlphaFoldDB" id="A0A5A7SFF1"/>
<dbReference type="OrthoDB" id="5241256at2"/>
<dbReference type="GO" id="GO:0080019">
    <property type="term" value="F:alcohol-forming very long-chain fatty acyl-CoA reductase activity"/>
    <property type="evidence" value="ECO:0007669"/>
    <property type="project" value="InterPro"/>
</dbReference>
<comment type="caution">
    <text evidence="2">The sequence shown here is derived from an EMBL/GenBank/DDBJ whole genome shotgun (WGS) entry which is preliminary data.</text>
</comment>
<dbReference type="Gene3D" id="3.40.50.720">
    <property type="entry name" value="NAD(P)-binding Rossmann-like Domain"/>
    <property type="match status" value="1"/>
</dbReference>
<dbReference type="PANTHER" id="PTHR11011:SF45">
    <property type="entry name" value="FATTY ACYL-COA REDUCTASE CG8306-RELATED"/>
    <property type="match status" value="1"/>
</dbReference>
<reference evidence="2 3" key="1">
    <citation type="submission" date="2019-07" db="EMBL/GenBank/DDBJ databases">
        <title>Rhodococcus cavernicolus sp. nov., isolated from a cave.</title>
        <authorList>
            <person name="Lee S.D."/>
        </authorList>
    </citation>
    <scope>NUCLEOTIDE SEQUENCE [LARGE SCALE GENOMIC DNA]</scope>
    <source>
        <strain evidence="2 3">C1-24</strain>
    </source>
</reference>
<organism evidence="2 3">
    <name type="scientific">Antrihabitans cavernicola</name>
    <dbReference type="NCBI Taxonomy" id="2495913"/>
    <lineage>
        <taxon>Bacteria</taxon>
        <taxon>Bacillati</taxon>
        <taxon>Actinomycetota</taxon>
        <taxon>Actinomycetes</taxon>
        <taxon>Mycobacteriales</taxon>
        <taxon>Nocardiaceae</taxon>
        <taxon>Antrihabitans</taxon>
    </lineage>
</organism>
<gene>
    <name evidence="2" type="ORF">FOY51_02720</name>
</gene>
<dbReference type="GO" id="GO:0035336">
    <property type="term" value="P:long-chain fatty-acyl-CoA metabolic process"/>
    <property type="evidence" value="ECO:0007669"/>
    <property type="project" value="TreeGrafter"/>
</dbReference>
<name>A0A5A7SFF1_9NOCA</name>
<dbReference type="RefSeq" id="WP_149428633.1">
    <property type="nucleotide sequence ID" value="NZ_VLNY01000001.1"/>
</dbReference>
<evidence type="ECO:0000313" key="2">
    <source>
        <dbReference type="EMBL" id="KAA0024858.1"/>
    </source>
</evidence>
<evidence type="ECO:0000259" key="1">
    <source>
        <dbReference type="Pfam" id="PF07993"/>
    </source>
</evidence>
<accession>A0A5A7SFF1</accession>
<dbReference type="Proteomes" id="UP000322244">
    <property type="component" value="Unassembled WGS sequence"/>
</dbReference>